<feature type="transmembrane region" description="Helical" evidence="1">
    <location>
        <begin position="54"/>
        <end position="73"/>
    </location>
</feature>
<evidence type="ECO:0000313" key="2">
    <source>
        <dbReference type="EMBL" id="CAG4972675.1"/>
    </source>
</evidence>
<keyword evidence="1" id="KW-1133">Transmembrane helix</keyword>
<gene>
    <name evidence="2" type="ORF">LYB30171_01270</name>
</gene>
<keyword evidence="1" id="KW-0812">Transmembrane</keyword>
<evidence type="ECO:0000256" key="1">
    <source>
        <dbReference type="SAM" id="Phobius"/>
    </source>
</evidence>
<accession>A0ABM8UF96</accession>
<reference evidence="2 3" key="1">
    <citation type="submission" date="2021-04" db="EMBL/GenBank/DDBJ databases">
        <authorList>
            <person name="Rodrigo-Torres L."/>
            <person name="Arahal R. D."/>
            <person name="Lucena T."/>
        </authorList>
    </citation>
    <scope>NUCLEOTIDE SEQUENCE [LARGE SCALE GENOMIC DNA]</scope>
    <source>
        <strain evidence="2 3">CECT 30171</strain>
    </source>
</reference>
<evidence type="ECO:0000313" key="3">
    <source>
        <dbReference type="Proteomes" id="UP000680116"/>
    </source>
</evidence>
<dbReference type="Proteomes" id="UP000680116">
    <property type="component" value="Chromosome"/>
</dbReference>
<organism evidence="2 3">
    <name type="scientific">Novilysobacter luteus</name>
    <dbReference type="NCBI Taxonomy" id="2822368"/>
    <lineage>
        <taxon>Bacteria</taxon>
        <taxon>Pseudomonadati</taxon>
        <taxon>Pseudomonadota</taxon>
        <taxon>Gammaproteobacteria</taxon>
        <taxon>Lysobacterales</taxon>
        <taxon>Lysobacteraceae</taxon>
        <taxon>Novilysobacter</taxon>
    </lineage>
</organism>
<name>A0ABM8UF96_9GAMM</name>
<keyword evidence="3" id="KW-1185">Reference proteome</keyword>
<proteinExistence type="predicted"/>
<sequence>MPSLPHWSTESGRYLPPNDVGATFRWKPSRWLVVGLVPLGLLAALSLGASDLDIVFAGPVAAAAATYGSLLAWREAKRPARTLVIDGNGEPMIDGVPVDGLRIAWRGALAFARWSSPTGAVERLVWWPDTLPADRRRELRMAMPVETSPRVAC</sequence>
<dbReference type="EMBL" id="OU015430">
    <property type="protein sequence ID" value="CAG4972675.1"/>
    <property type="molecule type" value="Genomic_DNA"/>
</dbReference>
<keyword evidence="1" id="KW-0472">Membrane</keyword>
<feature type="transmembrane region" description="Helical" evidence="1">
    <location>
        <begin position="31"/>
        <end position="48"/>
    </location>
</feature>
<protein>
    <submittedName>
        <fullName evidence="2">Uncharacterized protein</fullName>
    </submittedName>
</protein>